<proteinExistence type="predicted"/>
<feature type="transmembrane region" description="Helical" evidence="2">
    <location>
        <begin position="32"/>
        <end position="49"/>
    </location>
</feature>
<dbReference type="InterPro" id="IPR050469">
    <property type="entry name" value="Diguanylate_Cyclase"/>
</dbReference>
<dbReference type="Pfam" id="PF00990">
    <property type="entry name" value="GGDEF"/>
    <property type="match status" value="1"/>
</dbReference>
<name>A0A940YAK7_9BURK</name>
<organism evidence="4 5">
    <name type="scientific">Ideonella alba</name>
    <dbReference type="NCBI Taxonomy" id="2824118"/>
    <lineage>
        <taxon>Bacteria</taxon>
        <taxon>Pseudomonadati</taxon>
        <taxon>Pseudomonadota</taxon>
        <taxon>Betaproteobacteria</taxon>
        <taxon>Burkholderiales</taxon>
        <taxon>Sphaerotilaceae</taxon>
        <taxon>Ideonella</taxon>
    </lineage>
</organism>
<dbReference type="EMBL" id="JAGQDD010000001">
    <property type="protein sequence ID" value="MBQ0929471.1"/>
    <property type="molecule type" value="Genomic_DNA"/>
</dbReference>
<keyword evidence="2" id="KW-1133">Transmembrane helix</keyword>
<evidence type="ECO:0000256" key="2">
    <source>
        <dbReference type="SAM" id="Phobius"/>
    </source>
</evidence>
<dbReference type="EC" id="2.7.7.65" evidence="1"/>
<comment type="caution">
    <text evidence="4">The sequence shown here is derived from an EMBL/GenBank/DDBJ whole genome shotgun (WGS) entry which is preliminary data.</text>
</comment>
<feature type="transmembrane region" description="Helical" evidence="2">
    <location>
        <begin position="61"/>
        <end position="79"/>
    </location>
</feature>
<dbReference type="InterPro" id="IPR000160">
    <property type="entry name" value="GGDEF_dom"/>
</dbReference>
<feature type="transmembrane region" description="Helical" evidence="2">
    <location>
        <begin position="122"/>
        <end position="140"/>
    </location>
</feature>
<dbReference type="AlphaFoldDB" id="A0A940YAK7"/>
<feature type="transmembrane region" description="Helical" evidence="2">
    <location>
        <begin position="91"/>
        <end position="110"/>
    </location>
</feature>
<dbReference type="Proteomes" id="UP000676246">
    <property type="component" value="Unassembled WGS sequence"/>
</dbReference>
<reference evidence="4 5" key="1">
    <citation type="submission" date="2021-04" db="EMBL/GenBank/DDBJ databases">
        <title>The genome sequence of Ideonella sp. 3Y2.</title>
        <authorList>
            <person name="Liu Y."/>
        </authorList>
    </citation>
    <scope>NUCLEOTIDE SEQUENCE [LARGE SCALE GENOMIC DNA]</scope>
    <source>
        <strain evidence="4 5">3Y2</strain>
    </source>
</reference>
<dbReference type="SUPFAM" id="SSF55073">
    <property type="entry name" value="Nucleotide cyclase"/>
    <property type="match status" value="1"/>
</dbReference>
<dbReference type="InterPro" id="IPR029787">
    <property type="entry name" value="Nucleotide_cyclase"/>
</dbReference>
<feature type="transmembrane region" description="Helical" evidence="2">
    <location>
        <begin position="6"/>
        <end position="25"/>
    </location>
</feature>
<evidence type="ECO:0000256" key="1">
    <source>
        <dbReference type="ARBA" id="ARBA00012528"/>
    </source>
</evidence>
<evidence type="ECO:0000259" key="3">
    <source>
        <dbReference type="PROSITE" id="PS50887"/>
    </source>
</evidence>
<dbReference type="CDD" id="cd01949">
    <property type="entry name" value="GGDEF"/>
    <property type="match status" value="1"/>
</dbReference>
<dbReference type="PROSITE" id="PS50887">
    <property type="entry name" value="GGDEF"/>
    <property type="match status" value="1"/>
</dbReference>
<dbReference type="InterPro" id="IPR043128">
    <property type="entry name" value="Rev_trsase/Diguanyl_cyclase"/>
</dbReference>
<keyword evidence="5" id="KW-1185">Reference proteome</keyword>
<gene>
    <name evidence="4" type="ORF">KAK03_03165</name>
</gene>
<dbReference type="SMART" id="SM00267">
    <property type="entry name" value="GGDEF"/>
    <property type="match status" value="1"/>
</dbReference>
<feature type="domain" description="GGDEF" evidence="3">
    <location>
        <begin position="253"/>
        <end position="383"/>
    </location>
</feature>
<evidence type="ECO:0000313" key="4">
    <source>
        <dbReference type="EMBL" id="MBQ0929471.1"/>
    </source>
</evidence>
<sequence>MPIEAIAGLQLALYGLGWALAAVYLAEERAALSHWAAYALMQAASAWLAAEPMAQGLRPPMASLVLSVLGFVAATRGIDLFTRGRATLDRWLLPLTVLTLLPIVLSALWVEDPALRRRWQETPYAFGLGVLLLSSVALLWRPLRRRAGTLAALAVLLPSALTGLTGLASGVMHLMLGAPALGQMQQAARVPQVLASLVASAVFNFGYLFLLLGRLISQWRASARQDHLTGLPNRRATEDGLAVDWARHQRQMSGLSLALIDVDHFKSINDRHGHARGDEVLVFVARHLQSRIRVGETLGRWGGEEFLLSMPGSSLAAAQLACDRLRESLRQAAQQTLGEPLTVSIGVAQVLPGEASPQALIDRADRAMYRAKAEGRDRVVVAG</sequence>
<dbReference type="RefSeq" id="WP_210851711.1">
    <property type="nucleotide sequence ID" value="NZ_JAGQDD010000001.1"/>
</dbReference>
<keyword evidence="2" id="KW-0472">Membrane</keyword>
<feature type="transmembrane region" description="Helical" evidence="2">
    <location>
        <begin position="194"/>
        <end position="216"/>
    </location>
</feature>
<dbReference type="GO" id="GO:0005886">
    <property type="term" value="C:plasma membrane"/>
    <property type="evidence" value="ECO:0007669"/>
    <property type="project" value="TreeGrafter"/>
</dbReference>
<evidence type="ECO:0000313" key="5">
    <source>
        <dbReference type="Proteomes" id="UP000676246"/>
    </source>
</evidence>
<dbReference type="FunFam" id="3.30.70.270:FF:000001">
    <property type="entry name" value="Diguanylate cyclase domain protein"/>
    <property type="match status" value="1"/>
</dbReference>
<keyword evidence="2" id="KW-0812">Transmembrane</keyword>
<dbReference type="Gene3D" id="3.30.70.270">
    <property type="match status" value="1"/>
</dbReference>
<dbReference type="PANTHER" id="PTHR45138:SF24">
    <property type="entry name" value="DIGUANYLATE CYCLASE DGCC-RELATED"/>
    <property type="match status" value="1"/>
</dbReference>
<dbReference type="NCBIfam" id="TIGR00254">
    <property type="entry name" value="GGDEF"/>
    <property type="match status" value="1"/>
</dbReference>
<dbReference type="GO" id="GO:0052621">
    <property type="term" value="F:diguanylate cyclase activity"/>
    <property type="evidence" value="ECO:0007669"/>
    <property type="project" value="UniProtKB-EC"/>
</dbReference>
<feature type="transmembrane region" description="Helical" evidence="2">
    <location>
        <begin position="152"/>
        <end position="174"/>
    </location>
</feature>
<protein>
    <recommendedName>
        <fullName evidence="1">diguanylate cyclase</fullName>
        <ecNumber evidence="1">2.7.7.65</ecNumber>
    </recommendedName>
</protein>
<dbReference type="PANTHER" id="PTHR45138">
    <property type="entry name" value="REGULATORY COMPONENTS OF SENSORY TRANSDUCTION SYSTEM"/>
    <property type="match status" value="1"/>
</dbReference>
<dbReference type="GO" id="GO:0043709">
    <property type="term" value="P:cell adhesion involved in single-species biofilm formation"/>
    <property type="evidence" value="ECO:0007669"/>
    <property type="project" value="TreeGrafter"/>
</dbReference>
<dbReference type="GO" id="GO:1902201">
    <property type="term" value="P:negative regulation of bacterial-type flagellum-dependent cell motility"/>
    <property type="evidence" value="ECO:0007669"/>
    <property type="project" value="TreeGrafter"/>
</dbReference>
<accession>A0A940YAK7</accession>